<evidence type="ECO:0000256" key="2">
    <source>
        <dbReference type="ARBA" id="ARBA00022723"/>
    </source>
</evidence>
<dbReference type="GO" id="GO:0046872">
    <property type="term" value="F:metal ion binding"/>
    <property type="evidence" value="ECO:0007669"/>
    <property type="project" value="UniProtKB-KW"/>
</dbReference>
<keyword evidence="7" id="KW-0812">Transmembrane</keyword>
<keyword evidence="4 9" id="KW-0378">Hydrolase</keyword>
<feature type="region of interest" description="Disordered" evidence="6">
    <location>
        <begin position="248"/>
        <end position="273"/>
    </location>
</feature>
<evidence type="ECO:0000256" key="1">
    <source>
        <dbReference type="ARBA" id="ARBA00001941"/>
    </source>
</evidence>
<gene>
    <name evidence="9" type="ORF">LY90DRAFT_450961</name>
</gene>
<evidence type="ECO:0000259" key="8">
    <source>
        <dbReference type="PROSITE" id="PS51677"/>
    </source>
</evidence>
<dbReference type="InterPro" id="IPR002509">
    <property type="entry name" value="NODB_dom"/>
</dbReference>
<dbReference type="Gene3D" id="3.20.20.370">
    <property type="entry name" value="Glycoside hydrolase/deacetylase"/>
    <property type="match status" value="1"/>
</dbReference>
<dbReference type="PROSITE" id="PS51677">
    <property type="entry name" value="NODB"/>
    <property type="match status" value="1"/>
</dbReference>
<dbReference type="EMBL" id="MCOG01000024">
    <property type="protein sequence ID" value="ORY75884.1"/>
    <property type="molecule type" value="Genomic_DNA"/>
</dbReference>
<evidence type="ECO:0000313" key="9">
    <source>
        <dbReference type="EMBL" id="ORY75884.1"/>
    </source>
</evidence>
<protein>
    <submittedName>
        <fullName evidence="9">Glycoside hydrolase/deacetylase</fullName>
    </submittedName>
</protein>
<evidence type="ECO:0000313" key="10">
    <source>
        <dbReference type="Proteomes" id="UP000193920"/>
    </source>
</evidence>
<comment type="cofactor">
    <cofactor evidence="1">
        <name>Co(2+)</name>
        <dbReference type="ChEBI" id="CHEBI:48828"/>
    </cofactor>
</comment>
<dbReference type="OrthoDB" id="2158458at2759"/>
<feature type="domain" description="NodB homology" evidence="8">
    <location>
        <begin position="29"/>
        <end position="219"/>
    </location>
</feature>
<comment type="caution">
    <text evidence="9">The sequence shown here is derived from an EMBL/GenBank/DDBJ whole genome shotgun (WGS) entry which is preliminary data.</text>
</comment>
<keyword evidence="3" id="KW-0732">Signal</keyword>
<feature type="transmembrane region" description="Helical" evidence="7">
    <location>
        <begin position="289"/>
        <end position="308"/>
    </location>
</feature>
<dbReference type="InterPro" id="IPR011330">
    <property type="entry name" value="Glyco_hydro/deAcase_b/a-brl"/>
</dbReference>
<evidence type="ECO:0000256" key="3">
    <source>
        <dbReference type="ARBA" id="ARBA00022729"/>
    </source>
</evidence>
<organism evidence="9 10">
    <name type="scientific">Neocallimastix californiae</name>
    <dbReference type="NCBI Taxonomy" id="1754190"/>
    <lineage>
        <taxon>Eukaryota</taxon>
        <taxon>Fungi</taxon>
        <taxon>Fungi incertae sedis</taxon>
        <taxon>Chytridiomycota</taxon>
        <taxon>Chytridiomycota incertae sedis</taxon>
        <taxon>Neocallimastigomycetes</taxon>
        <taxon>Neocallimastigales</taxon>
        <taxon>Neocallimastigaceae</taxon>
        <taxon>Neocallimastix</taxon>
    </lineage>
</organism>
<dbReference type="Proteomes" id="UP000193920">
    <property type="component" value="Unassembled WGS sequence"/>
</dbReference>
<dbReference type="PANTHER" id="PTHR46471">
    <property type="entry name" value="CHITIN DEACETYLASE"/>
    <property type="match status" value="1"/>
</dbReference>
<name>A0A1Y2EXA8_9FUNG</name>
<sequence>MKISNIINGLFINVGIASCSKIFSCTENNTIALTFDDGPYEYTAELLDILKKKEIKATFFINAENYWTDLPTDKAKQEIIKNQYSAGHQIASHTWSHEIPSSNNEIKEMMKKFDDFLEDVIGKRPKYFRAPQGNCDDSCISYFEELGYKVIQWDTDTNDWNKSKGVEERVKLVKKFLKKEWAEEKDNYLVLMHDVQKHTVKEIMPWIIENAPFDKYKFVTVAECLGDKDGMYISGKDAQTEDAVNNVDADTNSNNREIGDNLQNVIPNNDDTNKSNLTSSDAVNSFKNVIYTVLIGFILLYISYSIMVNN</sequence>
<proteinExistence type="predicted"/>
<keyword evidence="5" id="KW-0119">Carbohydrate metabolism</keyword>
<dbReference type="STRING" id="1754190.A0A1Y2EXA8"/>
<dbReference type="AlphaFoldDB" id="A0A1Y2EXA8"/>
<dbReference type="GO" id="GO:0016810">
    <property type="term" value="F:hydrolase activity, acting on carbon-nitrogen (but not peptide) bonds"/>
    <property type="evidence" value="ECO:0007669"/>
    <property type="project" value="InterPro"/>
</dbReference>
<dbReference type="PANTHER" id="PTHR46471:SF4">
    <property type="entry name" value="CHITIN DEACETYLASE"/>
    <property type="match status" value="1"/>
</dbReference>
<evidence type="ECO:0000256" key="4">
    <source>
        <dbReference type="ARBA" id="ARBA00022801"/>
    </source>
</evidence>
<reference evidence="9 10" key="1">
    <citation type="submission" date="2016-08" db="EMBL/GenBank/DDBJ databases">
        <title>A Parts List for Fungal Cellulosomes Revealed by Comparative Genomics.</title>
        <authorList>
            <consortium name="DOE Joint Genome Institute"/>
            <person name="Haitjema C.H."/>
            <person name="Gilmore S.P."/>
            <person name="Henske J.K."/>
            <person name="Solomon K.V."/>
            <person name="De Groot R."/>
            <person name="Kuo A."/>
            <person name="Mondo S.J."/>
            <person name="Salamov A.A."/>
            <person name="Labutti K."/>
            <person name="Zhao Z."/>
            <person name="Chiniquy J."/>
            <person name="Barry K."/>
            <person name="Brewer H.M."/>
            <person name="Purvine S.O."/>
            <person name="Wright A.T."/>
            <person name="Boxma B."/>
            <person name="Van Alen T."/>
            <person name="Hackstein J.H."/>
            <person name="Baker S.E."/>
            <person name="Grigoriev I.V."/>
            <person name="O'Malley M.A."/>
        </authorList>
    </citation>
    <scope>NUCLEOTIDE SEQUENCE [LARGE SCALE GENOMIC DNA]</scope>
    <source>
        <strain evidence="9 10">G1</strain>
    </source>
</reference>
<keyword evidence="10" id="KW-1185">Reference proteome</keyword>
<dbReference type="GO" id="GO:0005975">
    <property type="term" value="P:carbohydrate metabolic process"/>
    <property type="evidence" value="ECO:0007669"/>
    <property type="project" value="InterPro"/>
</dbReference>
<evidence type="ECO:0000256" key="6">
    <source>
        <dbReference type="SAM" id="MobiDB-lite"/>
    </source>
</evidence>
<keyword evidence="7" id="KW-1133">Transmembrane helix</keyword>
<accession>A0A1Y2EXA8</accession>
<dbReference type="PROSITE" id="PS51257">
    <property type="entry name" value="PROKAR_LIPOPROTEIN"/>
    <property type="match status" value="1"/>
</dbReference>
<evidence type="ECO:0000256" key="7">
    <source>
        <dbReference type="SAM" id="Phobius"/>
    </source>
</evidence>
<dbReference type="SUPFAM" id="SSF88713">
    <property type="entry name" value="Glycoside hydrolase/deacetylase"/>
    <property type="match status" value="1"/>
</dbReference>
<keyword evidence="7" id="KW-0472">Membrane</keyword>
<dbReference type="Pfam" id="PF01522">
    <property type="entry name" value="Polysacc_deac_1"/>
    <property type="match status" value="1"/>
</dbReference>
<evidence type="ECO:0000256" key="5">
    <source>
        <dbReference type="ARBA" id="ARBA00023277"/>
    </source>
</evidence>
<keyword evidence="2" id="KW-0479">Metal-binding</keyword>